<dbReference type="GeneID" id="62145558"/>
<protein>
    <submittedName>
        <fullName evidence="1">Uncharacterized protein</fullName>
    </submittedName>
</protein>
<dbReference type="AlphaFoldDB" id="A0A9P5M370"/>
<evidence type="ECO:0000313" key="2">
    <source>
        <dbReference type="Proteomes" id="UP000710849"/>
    </source>
</evidence>
<reference evidence="1 2" key="1">
    <citation type="journal article" date="2020" name="Genome Biol. Evol.">
        <title>Comparative genomics of Sclerotiniaceae.</title>
        <authorList>
            <person name="Valero Jimenez C.A."/>
            <person name="Steentjes M."/>
            <person name="Scholten O.E."/>
            <person name="Van Kan J.A.L."/>
        </authorList>
    </citation>
    <scope>NUCLEOTIDE SEQUENCE [LARGE SCALE GENOMIC DNA]</scope>
    <source>
        <strain evidence="1 2">MUCL 94</strain>
    </source>
</reference>
<organism evidence="1 2">
    <name type="scientific">Botrytis byssoidea</name>
    <dbReference type="NCBI Taxonomy" id="139641"/>
    <lineage>
        <taxon>Eukaryota</taxon>
        <taxon>Fungi</taxon>
        <taxon>Dikarya</taxon>
        <taxon>Ascomycota</taxon>
        <taxon>Pezizomycotina</taxon>
        <taxon>Leotiomycetes</taxon>
        <taxon>Helotiales</taxon>
        <taxon>Sclerotiniaceae</taxon>
        <taxon>Botrytis</taxon>
    </lineage>
</organism>
<proteinExistence type="predicted"/>
<dbReference type="EMBL" id="RCSW01000003">
    <property type="protein sequence ID" value="KAF7952472.1"/>
    <property type="molecule type" value="Genomic_DNA"/>
</dbReference>
<gene>
    <name evidence="1" type="ORF">EAE97_001969</name>
</gene>
<keyword evidence="2" id="KW-1185">Reference proteome</keyword>
<sequence length="167" mass="18746">MTSSKHAFIEPKDLFIDCMARSASEAAAGYIDQSRTFTPYMLLTQQFIITHYSMRPSRLLLHLIYANLTTYSRYGVTGVLTRITTKTDVVVIFWILEVGKSITGIVVLYQLVTWPFREGKEEVSIILSQEEERIFPYLITASSGGGPMAIVITNGGVLAPPQFMQWA</sequence>
<accession>A0A9P5M370</accession>
<dbReference type="Proteomes" id="UP000710849">
    <property type="component" value="Unassembled WGS sequence"/>
</dbReference>
<name>A0A9P5M370_9HELO</name>
<comment type="caution">
    <text evidence="1">The sequence shown here is derived from an EMBL/GenBank/DDBJ whole genome shotgun (WGS) entry which is preliminary data.</text>
</comment>
<evidence type="ECO:0000313" key="1">
    <source>
        <dbReference type="EMBL" id="KAF7952472.1"/>
    </source>
</evidence>
<dbReference type="RefSeq" id="XP_038737038.1">
    <property type="nucleotide sequence ID" value="XM_038872480.1"/>
</dbReference>